<keyword evidence="4" id="KW-1185">Reference proteome</keyword>
<feature type="compositionally biased region" description="Polar residues" evidence="2">
    <location>
        <begin position="145"/>
        <end position="162"/>
    </location>
</feature>
<organism evidence="3 4">
    <name type="scientific">Mizuhopecten yessoensis</name>
    <name type="common">Japanese scallop</name>
    <name type="synonym">Patinopecten yessoensis</name>
    <dbReference type="NCBI Taxonomy" id="6573"/>
    <lineage>
        <taxon>Eukaryota</taxon>
        <taxon>Metazoa</taxon>
        <taxon>Spiralia</taxon>
        <taxon>Lophotrochozoa</taxon>
        <taxon>Mollusca</taxon>
        <taxon>Bivalvia</taxon>
        <taxon>Autobranchia</taxon>
        <taxon>Pteriomorphia</taxon>
        <taxon>Pectinida</taxon>
        <taxon>Pectinoidea</taxon>
        <taxon>Pectinidae</taxon>
        <taxon>Mizuhopecten</taxon>
    </lineage>
</organism>
<evidence type="ECO:0000256" key="1">
    <source>
        <dbReference type="SAM" id="Coils"/>
    </source>
</evidence>
<feature type="compositionally biased region" description="Low complexity" evidence="2">
    <location>
        <begin position="213"/>
        <end position="230"/>
    </location>
</feature>
<comment type="caution">
    <text evidence="3">The sequence shown here is derived from an EMBL/GenBank/DDBJ whole genome shotgun (WGS) entry which is preliminary data.</text>
</comment>
<dbReference type="EMBL" id="NEDP02004772">
    <property type="protein sequence ID" value="OWF44462.1"/>
    <property type="molecule type" value="Genomic_DNA"/>
</dbReference>
<dbReference type="Proteomes" id="UP000242188">
    <property type="component" value="Unassembled WGS sequence"/>
</dbReference>
<protein>
    <submittedName>
        <fullName evidence="3">Uncharacterized protein</fullName>
    </submittedName>
</protein>
<evidence type="ECO:0000313" key="3">
    <source>
        <dbReference type="EMBL" id="OWF44462.1"/>
    </source>
</evidence>
<reference evidence="3 4" key="1">
    <citation type="journal article" date="2017" name="Nat. Ecol. Evol.">
        <title>Scallop genome provides insights into evolution of bilaterian karyotype and development.</title>
        <authorList>
            <person name="Wang S."/>
            <person name="Zhang J."/>
            <person name="Jiao W."/>
            <person name="Li J."/>
            <person name="Xun X."/>
            <person name="Sun Y."/>
            <person name="Guo X."/>
            <person name="Huan P."/>
            <person name="Dong B."/>
            <person name="Zhang L."/>
            <person name="Hu X."/>
            <person name="Sun X."/>
            <person name="Wang J."/>
            <person name="Zhao C."/>
            <person name="Wang Y."/>
            <person name="Wang D."/>
            <person name="Huang X."/>
            <person name="Wang R."/>
            <person name="Lv J."/>
            <person name="Li Y."/>
            <person name="Zhang Z."/>
            <person name="Liu B."/>
            <person name="Lu W."/>
            <person name="Hui Y."/>
            <person name="Liang J."/>
            <person name="Zhou Z."/>
            <person name="Hou R."/>
            <person name="Li X."/>
            <person name="Liu Y."/>
            <person name="Li H."/>
            <person name="Ning X."/>
            <person name="Lin Y."/>
            <person name="Zhao L."/>
            <person name="Xing Q."/>
            <person name="Dou J."/>
            <person name="Li Y."/>
            <person name="Mao J."/>
            <person name="Guo H."/>
            <person name="Dou H."/>
            <person name="Li T."/>
            <person name="Mu C."/>
            <person name="Jiang W."/>
            <person name="Fu Q."/>
            <person name="Fu X."/>
            <person name="Miao Y."/>
            <person name="Liu J."/>
            <person name="Yu Q."/>
            <person name="Li R."/>
            <person name="Liao H."/>
            <person name="Li X."/>
            <person name="Kong Y."/>
            <person name="Jiang Z."/>
            <person name="Chourrout D."/>
            <person name="Li R."/>
            <person name="Bao Z."/>
        </authorList>
    </citation>
    <scope>NUCLEOTIDE SEQUENCE [LARGE SCALE GENOMIC DNA]</scope>
    <source>
        <strain evidence="3 4">PY_sf001</strain>
    </source>
</reference>
<keyword evidence="1" id="KW-0175">Coiled coil</keyword>
<gene>
    <name evidence="3" type="ORF">KP79_PYT15080</name>
</gene>
<evidence type="ECO:0000256" key="2">
    <source>
        <dbReference type="SAM" id="MobiDB-lite"/>
    </source>
</evidence>
<sequence length="554" mass="62882">MSRSKILNSDKEVNAFRSNLKEQRCLQKNLSILDTEAVYSLKLIDLDNRGIRVFYKRFKDKVSRIKSHLSADDLSEMHDLEAKGKMPIINKTVNISGALRIADAEKRLKIQSTENTRKARSAHPLMRQNTRSFECLTPHDRGHQRPNTTGGAVERQLSSSLNARHDTSKRNSVGVMLDIAELPKGTSRSKSSRGNKIPRPGQFSQRSLELDTANNNNAKSPKSPRSPRSPQVSGSETKPASILINSVKSIMTKIRESENCYSEQDVNDPKQNGHKKMHVRIDTESVSVFPDTSPQETDVNNKNSLAVPRTVEKRPPSTGKQLRSKNMESQDDSTVNLDKVAKSKKTNQCDDGLDIGPDRQSLSRVSNATRYSTASAGQFSCHMMQDRESAVASRLDIFSGGDDNRIGEYLGEDPYEERRQRMLSGEQERMEELLDQKDFYLERIDLHIREMEKRNRQMSIIAPTMDVPDNVLRQVRKEAGDRARASRLNKMRQGIHRSSISEEERKRRAQEMWKDVNKCRYLRVPSDRIDLSGIVTLASAQMKLLSAMRNGEEM</sequence>
<feature type="compositionally biased region" description="Polar residues" evidence="2">
    <location>
        <begin position="286"/>
        <end position="304"/>
    </location>
</feature>
<feature type="region of interest" description="Disordered" evidence="2">
    <location>
        <begin position="112"/>
        <end position="244"/>
    </location>
</feature>
<dbReference type="AlphaFoldDB" id="A0A210Q6U5"/>
<proteinExistence type="predicted"/>
<feature type="coiled-coil region" evidence="1">
    <location>
        <begin position="423"/>
        <end position="450"/>
    </location>
</feature>
<dbReference type="OrthoDB" id="6130579at2759"/>
<name>A0A210Q6U5_MIZYE</name>
<evidence type="ECO:0000313" key="4">
    <source>
        <dbReference type="Proteomes" id="UP000242188"/>
    </source>
</evidence>
<feature type="compositionally biased region" description="Polar residues" evidence="2">
    <location>
        <begin position="231"/>
        <end position="244"/>
    </location>
</feature>
<feature type="region of interest" description="Disordered" evidence="2">
    <location>
        <begin position="286"/>
        <end position="333"/>
    </location>
</feature>
<accession>A0A210Q6U5</accession>